<reference evidence="2" key="2">
    <citation type="submission" date="2021-03" db="UniProtKB">
        <authorList>
            <consortium name="EnsemblPlants"/>
        </authorList>
    </citation>
    <scope>IDENTIFICATION</scope>
</reference>
<feature type="compositionally biased region" description="Low complexity" evidence="1">
    <location>
        <begin position="178"/>
        <end position="190"/>
    </location>
</feature>
<feature type="region of interest" description="Disordered" evidence="1">
    <location>
        <begin position="134"/>
        <end position="190"/>
    </location>
</feature>
<feature type="region of interest" description="Disordered" evidence="1">
    <location>
        <begin position="1"/>
        <end position="25"/>
    </location>
</feature>
<proteinExistence type="predicted"/>
<evidence type="ECO:0000256" key="1">
    <source>
        <dbReference type="SAM" id="MobiDB-lite"/>
    </source>
</evidence>
<keyword evidence="3" id="KW-1185">Reference proteome</keyword>
<accession>A0A803L772</accession>
<organism evidence="2 3">
    <name type="scientific">Chenopodium quinoa</name>
    <name type="common">Quinoa</name>
    <dbReference type="NCBI Taxonomy" id="63459"/>
    <lineage>
        <taxon>Eukaryota</taxon>
        <taxon>Viridiplantae</taxon>
        <taxon>Streptophyta</taxon>
        <taxon>Embryophyta</taxon>
        <taxon>Tracheophyta</taxon>
        <taxon>Spermatophyta</taxon>
        <taxon>Magnoliopsida</taxon>
        <taxon>eudicotyledons</taxon>
        <taxon>Gunneridae</taxon>
        <taxon>Pentapetalae</taxon>
        <taxon>Caryophyllales</taxon>
        <taxon>Chenopodiaceae</taxon>
        <taxon>Chenopodioideae</taxon>
        <taxon>Atripliceae</taxon>
        <taxon>Chenopodium</taxon>
    </lineage>
</organism>
<dbReference type="AlphaFoldDB" id="A0A803L772"/>
<dbReference type="Gramene" id="AUR62007711-RA">
    <property type="protein sequence ID" value="AUR62007711-RA:cds"/>
    <property type="gene ID" value="AUR62007711"/>
</dbReference>
<dbReference type="Proteomes" id="UP000596660">
    <property type="component" value="Unplaced"/>
</dbReference>
<dbReference type="EnsemblPlants" id="AUR62007711-RA">
    <property type="protein sequence ID" value="AUR62007711-RA:cds"/>
    <property type="gene ID" value="AUR62007711"/>
</dbReference>
<sequence length="190" mass="21579">MMEAKREFDYNLDDDDEEEPQENDAPAIARKLAAFKPPLFMGKEDPMLVENWVRDFDKIFTAAGTPDAQKEYDEKFNEYARFYPNVVPDEGSKAQKSEDGLTFKIQNKVIGAGTAVTYKEAYDKACNIERILKREQEVKDRHKRKGNGESSSNHQGYDKRPRLEGNNNGNGGSGQQGGRNNNNRSNNHRG</sequence>
<feature type="compositionally biased region" description="Gly residues" evidence="1">
    <location>
        <begin position="168"/>
        <end position="177"/>
    </location>
</feature>
<protein>
    <submittedName>
        <fullName evidence="2">Uncharacterized protein</fullName>
    </submittedName>
</protein>
<name>A0A803L772_CHEQI</name>
<reference evidence="2" key="1">
    <citation type="journal article" date="2017" name="Nature">
        <title>The genome of Chenopodium quinoa.</title>
        <authorList>
            <person name="Jarvis D.E."/>
            <person name="Ho Y.S."/>
            <person name="Lightfoot D.J."/>
            <person name="Schmoeckel S.M."/>
            <person name="Li B."/>
            <person name="Borm T.J.A."/>
            <person name="Ohyanagi H."/>
            <person name="Mineta K."/>
            <person name="Michell C.T."/>
            <person name="Saber N."/>
            <person name="Kharbatia N.M."/>
            <person name="Rupper R.R."/>
            <person name="Sharp A.R."/>
            <person name="Dally N."/>
            <person name="Boughton B.A."/>
            <person name="Woo Y.H."/>
            <person name="Gao G."/>
            <person name="Schijlen E.G.W.M."/>
            <person name="Guo X."/>
            <person name="Momin A.A."/>
            <person name="Negrao S."/>
            <person name="Al-Babili S."/>
            <person name="Gehring C."/>
            <person name="Roessner U."/>
            <person name="Jung C."/>
            <person name="Murphy K."/>
            <person name="Arold S.T."/>
            <person name="Gojobori T."/>
            <person name="van der Linden C.G."/>
            <person name="van Loo E.N."/>
            <person name="Jellen E.N."/>
            <person name="Maughan P.J."/>
            <person name="Tester M."/>
        </authorList>
    </citation>
    <scope>NUCLEOTIDE SEQUENCE [LARGE SCALE GENOMIC DNA]</scope>
    <source>
        <strain evidence="2">cv. PI 614886</strain>
    </source>
</reference>
<evidence type="ECO:0000313" key="3">
    <source>
        <dbReference type="Proteomes" id="UP000596660"/>
    </source>
</evidence>
<feature type="compositionally biased region" description="Acidic residues" evidence="1">
    <location>
        <begin position="10"/>
        <end position="22"/>
    </location>
</feature>
<evidence type="ECO:0000313" key="2">
    <source>
        <dbReference type="EnsemblPlants" id="AUR62007711-RA:cds"/>
    </source>
</evidence>